<dbReference type="InterPro" id="IPR054576">
    <property type="entry name" value="At5g48480-like_N"/>
</dbReference>
<dbReference type="Proteomes" id="UP001177140">
    <property type="component" value="Unassembled WGS sequence"/>
</dbReference>
<evidence type="ECO:0000313" key="4">
    <source>
        <dbReference type="Proteomes" id="UP001177140"/>
    </source>
</evidence>
<dbReference type="PANTHER" id="PTHR34109">
    <property type="entry name" value="BNAUNNG04460D PROTEIN-RELATED"/>
    <property type="match status" value="1"/>
</dbReference>
<gene>
    <name evidence="3" type="ORF">MKW94_010721</name>
</gene>
<dbReference type="InterPro" id="IPR029068">
    <property type="entry name" value="Glyas_Bleomycin-R_OHBP_Dase"/>
</dbReference>
<protein>
    <recommendedName>
        <fullName evidence="2">Glyoxalase At5g48480-like N-terminal domain-containing protein</fullName>
    </recommendedName>
</protein>
<comment type="caution">
    <text evidence="3">The sequence shown here is derived from an EMBL/GenBank/DDBJ whole genome shotgun (WGS) entry which is preliminary data.</text>
</comment>
<feature type="region of interest" description="Disordered" evidence="1">
    <location>
        <begin position="1"/>
        <end position="30"/>
    </location>
</feature>
<dbReference type="Gene3D" id="3.10.180.10">
    <property type="entry name" value="2,3-Dihydroxybiphenyl 1,2-Dioxygenase, domain 1"/>
    <property type="match status" value="1"/>
</dbReference>
<organism evidence="3 4">
    <name type="scientific">Papaver nudicaule</name>
    <name type="common">Iceland poppy</name>
    <dbReference type="NCBI Taxonomy" id="74823"/>
    <lineage>
        <taxon>Eukaryota</taxon>
        <taxon>Viridiplantae</taxon>
        <taxon>Streptophyta</taxon>
        <taxon>Embryophyta</taxon>
        <taxon>Tracheophyta</taxon>
        <taxon>Spermatophyta</taxon>
        <taxon>Magnoliopsida</taxon>
        <taxon>Ranunculales</taxon>
        <taxon>Papaveraceae</taxon>
        <taxon>Papaveroideae</taxon>
        <taxon>Papaver</taxon>
    </lineage>
</organism>
<dbReference type="PANTHER" id="PTHR34109:SF1">
    <property type="entry name" value="VOC DOMAIN-CONTAINING PROTEIN"/>
    <property type="match status" value="1"/>
</dbReference>
<dbReference type="EMBL" id="JAJJMA010094269">
    <property type="protein sequence ID" value="MCL7029795.1"/>
    <property type="molecule type" value="Genomic_DNA"/>
</dbReference>
<name>A0AA41V0I9_PAPNU</name>
<keyword evidence="4" id="KW-1185">Reference proteome</keyword>
<dbReference type="AlphaFoldDB" id="A0AA41V0I9"/>
<evidence type="ECO:0000259" key="2">
    <source>
        <dbReference type="Pfam" id="PF22656"/>
    </source>
</evidence>
<proteinExistence type="predicted"/>
<dbReference type="SUPFAM" id="SSF54593">
    <property type="entry name" value="Glyoxalase/Bleomycin resistance protein/Dihydroxybiphenyl dioxygenase"/>
    <property type="match status" value="1"/>
</dbReference>
<evidence type="ECO:0000313" key="3">
    <source>
        <dbReference type="EMBL" id="MCL7029795.1"/>
    </source>
</evidence>
<feature type="domain" description="Glyoxalase At5g48480-like N-terminal" evidence="2">
    <location>
        <begin position="43"/>
        <end position="68"/>
    </location>
</feature>
<reference evidence="3" key="1">
    <citation type="submission" date="2022-03" db="EMBL/GenBank/DDBJ databases">
        <title>A functionally conserved STORR gene fusion in Papaver species that diverged 16.8 million years ago.</title>
        <authorList>
            <person name="Catania T."/>
        </authorList>
    </citation>
    <scope>NUCLEOTIDE SEQUENCE</scope>
    <source>
        <strain evidence="3">S-191538</strain>
    </source>
</reference>
<evidence type="ECO:0000256" key="1">
    <source>
        <dbReference type="SAM" id="MobiDB-lite"/>
    </source>
</evidence>
<sequence length="170" mass="18416">MAEGDVADFTIDLPIRSSSDDDTSNESVESDQGIACAYPIFYIPCSKASEAIEFYKTIFGAEEIIRNLGHEDLLVSVDMKIGSDIVASMEFQSPTPDEEPFPGRKTCVFSEDMTGLVKKAIAAGAVLKTKIPEGADGRFDGPVTLLKDPFENVWLVGSPKEKKQVTDMAA</sequence>
<dbReference type="Pfam" id="PF22656">
    <property type="entry name" value="At5g48480-like_N"/>
    <property type="match status" value="1"/>
</dbReference>
<accession>A0AA41V0I9</accession>